<dbReference type="OrthoDB" id="7061302at2"/>
<keyword evidence="1" id="KW-0812">Transmembrane</keyword>
<comment type="caution">
    <text evidence="2">The sequence shown here is derived from an EMBL/GenBank/DDBJ whole genome shotgun (WGS) entry which is preliminary data.</text>
</comment>
<gene>
    <name evidence="2" type="ORF">ATO7_12878</name>
</gene>
<organism evidence="2 3">
    <name type="scientific">Oceanococcus atlanticus</name>
    <dbReference type="NCBI Taxonomy" id="1317117"/>
    <lineage>
        <taxon>Bacteria</taxon>
        <taxon>Pseudomonadati</taxon>
        <taxon>Pseudomonadota</taxon>
        <taxon>Gammaproteobacteria</taxon>
        <taxon>Chromatiales</taxon>
        <taxon>Oceanococcaceae</taxon>
        <taxon>Oceanococcus</taxon>
    </lineage>
</organism>
<keyword evidence="3" id="KW-1185">Reference proteome</keyword>
<evidence type="ECO:0000256" key="1">
    <source>
        <dbReference type="SAM" id="Phobius"/>
    </source>
</evidence>
<feature type="transmembrane region" description="Helical" evidence="1">
    <location>
        <begin position="41"/>
        <end position="62"/>
    </location>
</feature>
<evidence type="ECO:0000313" key="3">
    <source>
        <dbReference type="Proteomes" id="UP000192342"/>
    </source>
</evidence>
<dbReference type="AlphaFoldDB" id="A0A1Y1SC50"/>
<dbReference type="Proteomes" id="UP000192342">
    <property type="component" value="Unassembled WGS sequence"/>
</dbReference>
<name>A0A1Y1SC50_9GAMM</name>
<dbReference type="EMBL" id="AQQV01000003">
    <property type="protein sequence ID" value="ORE86191.1"/>
    <property type="molecule type" value="Genomic_DNA"/>
</dbReference>
<dbReference type="STRING" id="1317117.ATO7_12878"/>
<keyword evidence="1" id="KW-1133">Transmembrane helix</keyword>
<keyword evidence="1" id="KW-0472">Membrane</keyword>
<reference evidence="2 3" key="1">
    <citation type="submission" date="2013-04" db="EMBL/GenBank/DDBJ databases">
        <title>Oceanococcus atlanticus 22II-S10r2 Genome Sequencing.</title>
        <authorList>
            <person name="Lai Q."/>
            <person name="Li G."/>
            <person name="Shao Z."/>
        </authorList>
    </citation>
    <scope>NUCLEOTIDE SEQUENCE [LARGE SCALE GENOMIC DNA]</scope>
    <source>
        <strain evidence="2 3">22II-S10r2</strain>
    </source>
</reference>
<proteinExistence type="predicted"/>
<feature type="transmembrane region" description="Helical" evidence="1">
    <location>
        <begin position="108"/>
        <end position="127"/>
    </location>
</feature>
<accession>A0A1Y1SC50</accession>
<protein>
    <recommendedName>
        <fullName evidence="4">Transmembrane protein</fullName>
    </recommendedName>
</protein>
<evidence type="ECO:0008006" key="4">
    <source>
        <dbReference type="Google" id="ProtNLM"/>
    </source>
</evidence>
<evidence type="ECO:0000313" key="2">
    <source>
        <dbReference type="EMBL" id="ORE86191.1"/>
    </source>
</evidence>
<feature type="transmembrane region" description="Helical" evidence="1">
    <location>
        <begin position="74"/>
        <end position="96"/>
    </location>
</feature>
<feature type="transmembrane region" description="Helical" evidence="1">
    <location>
        <begin position="12"/>
        <end position="35"/>
    </location>
</feature>
<dbReference type="RefSeq" id="WP_083562347.1">
    <property type="nucleotide sequence ID" value="NZ_AQQV01000003.1"/>
</dbReference>
<sequence>MNALSKVLIFKILATVVVWCVPLILFPVSLLQAIGFPEQPGYMFVRMLGWAYLALCVGYAFALKEALNGRRLMGPIWVGLVSNGGACAYLCFYGLSGAWSDWSAALQFIAWSSALATALITLGLYTFGLRGSAPIVR</sequence>